<evidence type="ECO:0000313" key="2">
    <source>
        <dbReference type="EMBL" id="KAL2068677.1"/>
    </source>
</evidence>
<dbReference type="EMBL" id="JAZHXI010000008">
    <property type="protein sequence ID" value="KAL2068677.1"/>
    <property type="molecule type" value="Genomic_DNA"/>
</dbReference>
<sequence>MSSCVSDTTQATHFVHRLSAPAHHLSLTQSSSIYYLRQTVTSPEFSVVVQKVDHTGVHISLHRYHWISASKRRTTTTYLTYLPNILLNTTTQQHNITTFSTQTWKASNTVIHSCLPSIHTYLPIRPHPSSSHHTTLHHDSRYFSSPTHHSWLVLVIPGGRDFLLFGTQSSQARRISALSGGAATRPRPDPDPEHFFSTAPSSLLPPIPRTSRRLHPQHHQELSQLFSPLQSHLSSINTSTNTNTHLLSTNNNNYYSIFSTWSFKVQQTQLRLLNLTPSPLGLQ</sequence>
<name>A0ABR4CFD2_9HELO</name>
<accession>A0ABR4CFD2</accession>
<dbReference type="Proteomes" id="UP001595075">
    <property type="component" value="Unassembled WGS sequence"/>
</dbReference>
<evidence type="ECO:0000313" key="3">
    <source>
        <dbReference type="Proteomes" id="UP001595075"/>
    </source>
</evidence>
<reference evidence="2 3" key="1">
    <citation type="journal article" date="2024" name="Commun. Biol.">
        <title>Comparative genomic analysis of thermophilic fungi reveals convergent evolutionary adaptations and gene losses.</title>
        <authorList>
            <person name="Steindorff A.S."/>
            <person name="Aguilar-Pontes M.V."/>
            <person name="Robinson A.J."/>
            <person name="Andreopoulos B."/>
            <person name="LaButti K."/>
            <person name="Kuo A."/>
            <person name="Mondo S."/>
            <person name="Riley R."/>
            <person name="Otillar R."/>
            <person name="Haridas S."/>
            <person name="Lipzen A."/>
            <person name="Grimwood J."/>
            <person name="Schmutz J."/>
            <person name="Clum A."/>
            <person name="Reid I.D."/>
            <person name="Moisan M.C."/>
            <person name="Butler G."/>
            <person name="Nguyen T.T.M."/>
            <person name="Dewar K."/>
            <person name="Conant G."/>
            <person name="Drula E."/>
            <person name="Henrissat B."/>
            <person name="Hansel C."/>
            <person name="Singer S."/>
            <person name="Hutchinson M.I."/>
            <person name="de Vries R.P."/>
            <person name="Natvig D.O."/>
            <person name="Powell A.J."/>
            <person name="Tsang A."/>
            <person name="Grigoriev I.V."/>
        </authorList>
    </citation>
    <scope>NUCLEOTIDE SEQUENCE [LARGE SCALE GENOMIC DNA]</scope>
    <source>
        <strain evidence="2 3">CBS 494.80</strain>
    </source>
</reference>
<comment type="caution">
    <text evidence="2">The sequence shown here is derived from an EMBL/GenBank/DDBJ whole genome shotgun (WGS) entry which is preliminary data.</text>
</comment>
<gene>
    <name evidence="2" type="ORF">VTL71DRAFT_15015</name>
</gene>
<organism evidence="2 3">
    <name type="scientific">Oculimacula yallundae</name>
    <dbReference type="NCBI Taxonomy" id="86028"/>
    <lineage>
        <taxon>Eukaryota</taxon>
        <taxon>Fungi</taxon>
        <taxon>Dikarya</taxon>
        <taxon>Ascomycota</taxon>
        <taxon>Pezizomycotina</taxon>
        <taxon>Leotiomycetes</taxon>
        <taxon>Helotiales</taxon>
        <taxon>Ploettnerulaceae</taxon>
        <taxon>Oculimacula</taxon>
    </lineage>
</organism>
<feature type="region of interest" description="Disordered" evidence="1">
    <location>
        <begin position="176"/>
        <end position="220"/>
    </location>
</feature>
<keyword evidence="3" id="KW-1185">Reference proteome</keyword>
<protein>
    <submittedName>
        <fullName evidence="2">Uncharacterized protein</fullName>
    </submittedName>
</protein>
<evidence type="ECO:0000256" key="1">
    <source>
        <dbReference type="SAM" id="MobiDB-lite"/>
    </source>
</evidence>
<proteinExistence type="predicted"/>